<dbReference type="SUPFAM" id="SSF103515">
    <property type="entry name" value="Autotransporter"/>
    <property type="match status" value="1"/>
</dbReference>
<dbReference type="Proteomes" id="UP001138709">
    <property type="component" value="Unassembled WGS sequence"/>
</dbReference>
<organism evidence="3 4">
    <name type="scientific">Neoroseomonas eburnea</name>
    <dbReference type="NCBI Taxonomy" id="1346889"/>
    <lineage>
        <taxon>Bacteria</taxon>
        <taxon>Pseudomonadati</taxon>
        <taxon>Pseudomonadota</taxon>
        <taxon>Alphaproteobacteria</taxon>
        <taxon>Acetobacterales</taxon>
        <taxon>Acetobacteraceae</taxon>
        <taxon>Neoroseomonas</taxon>
    </lineage>
</organism>
<proteinExistence type="predicted"/>
<comment type="caution">
    <text evidence="3">The sequence shown here is derived from an EMBL/GenBank/DDBJ whole genome shotgun (WGS) entry which is preliminary data.</text>
</comment>
<dbReference type="SUPFAM" id="SSF51126">
    <property type="entry name" value="Pectin lyase-like"/>
    <property type="match status" value="1"/>
</dbReference>
<keyword evidence="1" id="KW-0732">Signal</keyword>
<accession>A0A9X9X5Z0</accession>
<evidence type="ECO:0000313" key="3">
    <source>
        <dbReference type="EMBL" id="MBR0679126.1"/>
    </source>
</evidence>
<sequence length="877" mass="90289">MNRVGRREPWWSGLRRLVLASSALVALPMLAAAQDATWTGPGTSMLDAANWSTGAVPTGTATFAGALPVVPTIVALTPLRLGEIRFAAGAGAYVVTLGTLGPPTSDGTLRLNGAGITDLSGQASFDLAAGLIVAEGQASLGSVRIASGTNTGLRREIDLQDNARGGTAGLVNVTLSLRGNASAERLTLFGELVARDNATLGDATINIIALNGTTRPSVVAGNASLGAARITIEDGPNNMLRVAQNATGGTAAVTVRGAGQFDLSLMTAPSFTIGSLAGDGRVLIGTHPRFGLIIDGPGGTFGGTFEGGTGTTAEQVIFQTGTYRLTGTSPFSGAYVVGNNGTLIVNGDISAGAQLLAGSGTTLRGTGTLPAAVVGGTLAPGDGGIGTLSVAGRLLYGTQAVTEIEVNPATSAADRINVSAVAVLAGGLQVTSLGAALPTNGQTFTILQASAVQNTYIAVADNLTFFDFTPVYTATQVDLVATQLPFAIPTVTNNVRNVTSQATALDTYTAAVATTPPSVAPPANAGVPQRNSDFDTVLTELLRIPTAAQATNALHSMTGEVYASFTTVGLEQLDRFRYAAFDAAGSCEGRGGEMRGRYCAWADAYYVSASLDGEGDLAGFDYTLGGIQGGVEMRVQPDAVVGFTVGYGEQRMRNFDFASRRLTGDALFAGVYGSYGVGPWQAVGLVGYTRFDVDGERDIAVGSIARQARSNFGADGVNAAVALRYRADLGGFRLEPEVLLAFTQYWQEGFTETGAGSLNLRVNGTDANSFVTGIGVRASTEFTVEGRMVRPFAVLRYEHDWLAGEKEDHRVNASFAAVPEAGSWTVFGQNRGRENLIGRLGVVGEFTSNVALFATAGGQLNSNGTEWGVGGGLRVTF</sequence>
<dbReference type="SMART" id="SM00869">
    <property type="entry name" value="Autotransporter"/>
    <property type="match status" value="1"/>
</dbReference>
<dbReference type="InterPro" id="IPR036709">
    <property type="entry name" value="Autotransporte_beta_dom_sf"/>
</dbReference>
<feature type="signal peptide" evidence="1">
    <location>
        <begin position="1"/>
        <end position="31"/>
    </location>
</feature>
<dbReference type="InterPro" id="IPR011050">
    <property type="entry name" value="Pectin_lyase_fold/virulence"/>
</dbReference>
<evidence type="ECO:0000313" key="4">
    <source>
        <dbReference type="Proteomes" id="UP001138709"/>
    </source>
</evidence>
<dbReference type="AlphaFoldDB" id="A0A9X9X5Z0"/>
<dbReference type="EMBL" id="JAAEDL010000001">
    <property type="protein sequence ID" value="MBR0679126.1"/>
    <property type="molecule type" value="Genomic_DNA"/>
</dbReference>
<dbReference type="InterPro" id="IPR005546">
    <property type="entry name" value="Autotransporte_beta"/>
</dbReference>
<reference evidence="3" key="2">
    <citation type="journal article" date="2021" name="Syst. Appl. Microbiol.">
        <title>Roseomonas hellenica sp. nov., isolated from roots of wild-growing Alkanna tinctoria.</title>
        <authorList>
            <person name="Rat A."/>
            <person name="Naranjo H.D."/>
            <person name="Lebbe L."/>
            <person name="Cnockaert M."/>
            <person name="Krigas N."/>
            <person name="Grigoriadou K."/>
            <person name="Maloupa E."/>
            <person name="Willems A."/>
        </authorList>
    </citation>
    <scope>NUCLEOTIDE SEQUENCE</scope>
    <source>
        <strain evidence="3">LMG 31228</strain>
    </source>
</reference>
<gene>
    <name evidence="3" type="ORF">GXW74_01400</name>
</gene>
<dbReference type="PROSITE" id="PS51208">
    <property type="entry name" value="AUTOTRANSPORTER"/>
    <property type="match status" value="1"/>
</dbReference>
<evidence type="ECO:0000259" key="2">
    <source>
        <dbReference type="PROSITE" id="PS51208"/>
    </source>
</evidence>
<name>A0A9X9X5Z0_9PROT</name>
<dbReference type="Pfam" id="PF03797">
    <property type="entry name" value="Autotransporter"/>
    <property type="match status" value="1"/>
</dbReference>
<feature type="domain" description="Autotransporter" evidence="2">
    <location>
        <begin position="593"/>
        <end position="877"/>
    </location>
</feature>
<evidence type="ECO:0000256" key="1">
    <source>
        <dbReference type="SAM" id="SignalP"/>
    </source>
</evidence>
<dbReference type="RefSeq" id="WP_211844472.1">
    <property type="nucleotide sequence ID" value="NZ_JAAEDL010000001.1"/>
</dbReference>
<protein>
    <submittedName>
        <fullName evidence="3">Autotransporter outer membrane beta-barrel domain-containing protein</fullName>
    </submittedName>
</protein>
<keyword evidence="4" id="KW-1185">Reference proteome</keyword>
<feature type="chain" id="PRO_5040934764" evidence="1">
    <location>
        <begin position="32"/>
        <end position="877"/>
    </location>
</feature>
<reference evidence="3" key="1">
    <citation type="submission" date="2020-01" db="EMBL/GenBank/DDBJ databases">
        <authorList>
            <person name="Rat A."/>
        </authorList>
    </citation>
    <scope>NUCLEOTIDE SEQUENCE</scope>
    <source>
        <strain evidence="3">LMG 31228</strain>
    </source>
</reference>
<dbReference type="Gene3D" id="2.40.128.130">
    <property type="entry name" value="Autotransporter beta-domain"/>
    <property type="match status" value="1"/>
</dbReference>